<accession>A0A1V2A7E9</accession>
<dbReference type="RefSeq" id="WP_076765747.1">
    <property type="nucleotide sequence ID" value="NZ_MSFI01000014.1"/>
</dbReference>
<organism evidence="1 2">
    <name type="scientific">Domibacillus epiphyticus</name>
    <dbReference type="NCBI Taxonomy" id="1714355"/>
    <lineage>
        <taxon>Bacteria</taxon>
        <taxon>Bacillati</taxon>
        <taxon>Bacillota</taxon>
        <taxon>Bacilli</taxon>
        <taxon>Bacillales</taxon>
        <taxon>Bacillaceae</taxon>
        <taxon>Domibacillus</taxon>
    </lineage>
</organism>
<comment type="caution">
    <text evidence="1">The sequence shown here is derived from an EMBL/GenBank/DDBJ whole genome shotgun (WGS) entry which is preliminary data.</text>
</comment>
<sequence length="128" mass="14747">MIEIAGVFSVKVEVDYHDYEQTVHSALQPHIESGLVVKILKISRPSLGFNNELTSIADCIYKLTLEEVEHFTADSDYLGIVSDTLRSRISWRVFSPTVYTSNKIEKEEEKIKHISNYYEAIIDEYDND</sequence>
<reference evidence="1 2" key="1">
    <citation type="submission" date="2016-12" db="EMBL/GenBank/DDBJ databases">
        <title>Domibacillus sp. SAB 38T whole genome sequencing.</title>
        <authorList>
            <person name="Verma A."/>
            <person name="Ojha A.K."/>
            <person name="Krishnamurthi S."/>
        </authorList>
    </citation>
    <scope>NUCLEOTIDE SEQUENCE [LARGE SCALE GENOMIC DNA]</scope>
    <source>
        <strain evidence="1 2">SAB 38</strain>
    </source>
</reference>
<evidence type="ECO:0000313" key="1">
    <source>
        <dbReference type="EMBL" id="OMP66886.1"/>
    </source>
</evidence>
<dbReference type="STRING" id="1714355.BTO28_09745"/>
<dbReference type="EMBL" id="MSFI01000014">
    <property type="protein sequence ID" value="OMP66886.1"/>
    <property type="molecule type" value="Genomic_DNA"/>
</dbReference>
<protein>
    <submittedName>
        <fullName evidence="1">Uncharacterized protein</fullName>
    </submittedName>
</protein>
<keyword evidence="2" id="KW-1185">Reference proteome</keyword>
<gene>
    <name evidence="1" type="ORF">BTO28_09745</name>
</gene>
<dbReference type="AlphaFoldDB" id="A0A1V2A7E9"/>
<dbReference type="OrthoDB" id="2971827at2"/>
<evidence type="ECO:0000313" key="2">
    <source>
        <dbReference type="Proteomes" id="UP000188613"/>
    </source>
</evidence>
<name>A0A1V2A7E9_9BACI</name>
<dbReference type="Proteomes" id="UP000188613">
    <property type="component" value="Unassembled WGS sequence"/>
</dbReference>
<proteinExistence type="predicted"/>